<organism evidence="1 2">
    <name type="scientific">Clostridium collagenovorans DSM 3089</name>
    <dbReference type="NCBI Taxonomy" id="1121306"/>
    <lineage>
        <taxon>Bacteria</taxon>
        <taxon>Bacillati</taxon>
        <taxon>Bacillota</taxon>
        <taxon>Clostridia</taxon>
        <taxon>Eubacteriales</taxon>
        <taxon>Clostridiaceae</taxon>
        <taxon>Clostridium</taxon>
    </lineage>
</organism>
<dbReference type="Proteomes" id="UP000184526">
    <property type="component" value="Unassembled WGS sequence"/>
</dbReference>
<dbReference type="EMBL" id="FQXP01000003">
    <property type="protein sequence ID" value="SHH49073.1"/>
    <property type="molecule type" value="Genomic_DNA"/>
</dbReference>
<evidence type="ECO:0000313" key="1">
    <source>
        <dbReference type="EMBL" id="SHH49073.1"/>
    </source>
</evidence>
<evidence type="ECO:0000313" key="2">
    <source>
        <dbReference type="Proteomes" id="UP000184526"/>
    </source>
</evidence>
<protein>
    <submittedName>
        <fullName evidence="1">Uncharacterized protein</fullName>
    </submittedName>
</protein>
<accession>A0A1M5TFF0</accession>
<proteinExistence type="predicted"/>
<dbReference type="RefSeq" id="WP_178138933.1">
    <property type="nucleotide sequence ID" value="NZ_FQXP01000003.1"/>
</dbReference>
<gene>
    <name evidence="1" type="ORF">SAMN02745196_00544</name>
</gene>
<sequence length="45" mass="5026">MIWGESLSQSAGKEVLGSTIPLEIEGNYEHIICRVKSIPLRNKNN</sequence>
<reference evidence="1 2" key="1">
    <citation type="submission" date="2016-11" db="EMBL/GenBank/DDBJ databases">
        <authorList>
            <person name="Jaros S."/>
            <person name="Januszkiewicz K."/>
            <person name="Wedrychowicz H."/>
        </authorList>
    </citation>
    <scope>NUCLEOTIDE SEQUENCE [LARGE SCALE GENOMIC DNA]</scope>
    <source>
        <strain evidence="1 2">DSM 3089</strain>
    </source>
</reference>
<name>A0A1M5TFF0_9CLOT</name>
<keyword evidence="2" id="KW-1185">Reference proteome</keyword>
<dbReference type="AlphaFoldDB" id="A0A1M5TFF0"/>